<evidence type="ECO:0000256" key="4">
    <source>
        <dbReference type="ARBA" id="ARBA00023277"/>
    </source>
</evidence>
<dbReference type="Gene3D" id="1.10.150.240">
    <property type="entry name" value="Putative phosphatase, domain 2"/>
    <property type="match status" value="1"/>
</dbReference>
<keyword evidence="6" id="KW-1185">Reference proteome</keyword>
<dbReference type="SFLD" id="SFLDS00003">
    <property type="entry name" value="Haloacid_Dehalogenase"/>
    <property type="match status" value="1"/>
</dbReference>
<dbReference type="InterPro" id="IPR023214">
    <property type="entry name" value="HAD_sf"/>
</dbReference>
<evidence type="ECO:0000313" key="5">
    <source>
        <dbReference type="EMBL" id="QJR30225.1"/>
    </source>
</evidence>
<dbReference type="InterPro" id="IPR036412">
    <property type="entry name" value="HAD-like_sf"/>
</dbReference>
<dbReference type="Gene3D" id="3.40.50.1000">
    <property type="entry name" value="HAD superfamily/HAD-like"/>
    <property type="match status" value="1"/>
</dbReference>
<dbReference type="NCBIfam" id="TIGR01549">
    <property type="entry name" value="HAD-SF-IA-v1"/>
    <property type="match status" value="1"/>
</dbReference>
<name>A0ABX6N715_9BURK</name>
<keyword evidence="4" id="KW-0119">Carbohydrate metabolism</keyword>
<dbReference type="InterPro" id="IPR050155">
    <property type="entry name" value="HAD-like_hydrolase_sf"/>
</dbReference>
<dbReference type="InterPro" id="IPR041492">
    <property type="entry name" value="HAD_2"/>
</dbReference>
<dbReference type="GO" id="GO:0016787">
    <property type="term" value="F:hydrolase activity"/>
    <property type="evidence" value="ECO:0007669"/>
    <property type="project" value="UniProtKB-KW"/>
</dbReference>
<sequence length="233" mass="25590">MQKARLIKIAQWELTVPLKGILFDLDGTLVDTAPDLCGTIQDMQSDRGVDITPYRAMEHLASGGARALLKAGFGLEMHYPEFPAMRAEFLERYEARIARESAVYSGIIPLLNEVKARGAQWGIVTNKPYYLAEKLVRELGLTHGCSVLIGGDTAEKPKPSPLPCFMAAGEMHLPTEQCVMIGDDERDVIAGREAGMATVAVEYGYIASPIDQWGADAIVKTAHDLAKWLEIRM</sequence>
<dbReference type="Pfam" id="PF13419">
    <property type="entry name" value="HAD_2"/>
    <property type="match status" value="1"/>
</dbReference>
<evidence type="ECO:0000256" key="2">
    <source>
        <dbReference type="ARBA" id="ARBA00022801"/>
    </source>
</evidence>
<dbReference type="SUPFAM" id="SSF56784">
    <property type="entry name" value="HAD-like"/>
    <property type="match status" value="1"/>
</dbReference>
<dbReference type="InterPro" id="IPR006439">
    <property type="entry name" value="HAD-SF_hydro_IA"/>
</dbReference>
<dbReference type="EMBL" id="CP053084">
    <property type="protein sequence ID" value="QJR30225.1"/>
    <property type="molecule type" value="Genomic_DNA"/>
</dbReference>
<accession>A0ABX6N715</accession>
<proteinExistence type="predicted"/>
<gene>
    <name evidence="5" type="ORF">HKT17_11160</name>
</gene>
<evidence type="ECO:0000256" key="1">
    <source>
        <dbReference type="ARBA" id="ARBA00022723"/>
    </source>
</evidence>
<dbReference type="SFLD" id="SFLDG01129">
    <property type="entry name" value="C1.5:_HAD__Beta-PGM__Phosphata"/>
    <property type="match status" value="1"/>
</dbReference>
<dbReference type="PANTHER" id="PTHR43434:SF23">
    <property type="entry name" value="PHOSPHOGLYCOLATE PHOSPHATASE"/>
    <property type="match status" value="1"/>
</dbReference>
<protein>
    <submittedName>
        <fullName evidence="5">HAD-IA family hydrolase</fullName>
    </submittedName>
</protein>
<dbReference type="RefSeq" id="WP_171100115.1">
    <property type="nucleotide sequence ID" value="NZ_CP053084.1"/>
</dbReference>
<keyword evidence="2 5" id="KW-0378">Hydrolase</keyword>
<organism evidence="5 6">
    <name type="scientific">Limnobacter profundi</name>
    <dbReference type="NCBI Taxonomy" id="2732163"/>
    <lineage>
        <taxon>Bacteria</taxon>
        <taxon>Pseudomonadati</taxon>
        <taxon>Pseudomonadota</taxon>
        <taxon>Betaproteobacteria</taxon>
        <taxon>Burkholderiales</taxon>
        <taxon>Burkholderiaceae</taxon>
        <taxon>Limnobacter</taxon>
    </lineage>
</organism>
<evidence type="ECO:0000256" key="3">
    <source>
        <dbReference type="ARBA" id="ARBA00022842"/>
    </source>
</evidence>
<dbReference type="InterPro" id="IPR023198">
    <property type="entry name" value="PGP-like_dom2"/>
</dbReference>
<dbReference type="SFLD" id="SFLDG01135">
    <property type="entry name" value="C1.5.6:_HAD__Beta-PGM__Phospha"/>
    <property type="match status" value="1"/>
</dbReference>
<dbReference type="PANTHER" id="PTHR43434">
    <property type="entry name" value="PHOSPHOGLYCOLATE PHOSPHATASE"/>
    <property type="match status" value="1"/>
</dbReference>
<dbReference type="Proteomes" id="UP000501130">
    <property type="component" value="Chromosome"/>
</dbReference>
<evidence type="ECO:0000313" key="6">
    <source>
        <dbReference type="Proteomes" id="UP000501130"/>
    </source>
</evidence>
<keyword evidence="3" id="KW-0460">Magnesium</keyword>
<keyword evidence="1" id="KW-0479">Metal-binding</keyword>
<reference evidence="5 6" key="1">
    <citation type="submission" date="2020-05" db="EMBL/GenBank/DDBJ databases">
        <title>Compete genome of Limnobacter sp. SAORIC-580.</title>
        <authorList>
            <person name="Song J."/>
            <person name="Cho J.-C."/>
        </authorList>
    </citation>
    <scope>NUCLEOTIDE SEQUENCE [LARGE SCALE GENOMIC DNA]</scope>
    <source>
        <strain evidence="5 6">SAORIC-580</strain>
    </source>
</reference>